<evidence type="ECO:0000313" key="3">
    <source>
        <dbReference type="Proteomes" id="UP000320042"/>
    </source>
</evidence>
<dbReference type="Proteomes" id="UP000320042">
    <property type="component" value="Unassembled WGS sequence"/>
</dbReference>
<feature type="transmembrane region" description="Helical" evidence="1">
    <location>
        <begin position="12"/>
        <end position="38"/>
    </location>
</feature>
<reference evidence="2 3" key="1">
    <citation type="submission" date="2019-07" db="EMBL/GenBank/DDBJ databases">
        <authorList>
            <person name="Kim J."/>
        </authorList>
    </citation>
    <scope>NUCLEOTIDE SEQUENCE [LARGE SCALE GENOMIC DNA]</scope>
    <source>
        <strain evidence="3">dk17</strain>
    </source>
</reference>
<keyword evidence="1" id="KW-1133">Transmembrane helix</keyword>
<sequence length="127" mass="13853">MGKAFKDKDMQAVIGWVLRLGVLISMLVVFIGGIIYLYRHGHTTASYHQFKGVPDFVTGIPNIFSAIVNGRGRAIIQAGIILLIITPIVRVAFSIVGFIIERDWLYTGISVIVLLIILFSAISGHAG</sequence>
<evidence type="ECO:0000313" key="2">
    <source>
        <dbReference type="EMBL" id="TWR27615.1"/>
    </source>
</evidence>
<dbReference type="Pfam" id="PF07843">
    <property type="entry name" value="DUF1634"/>
    <property type="match status" value="1"/>
</dbReference>
<name>A0A563U8E4_9SPHI</name>
<dbReference type="AlphaFoldDB" id="A0A563U8E4"/>
<dbReference type="EMBL" id="VOEJ01000006">
    <property type="protein sequence ID" value="TWR27615.1"/>
    <property type="molecule type" value="Genomic_DNA"/>
</dbReference>
<organism evidence="2 3">
    <name type="scientific">Mucilaginibacter pallidiroseus</name>
    <dbReference type="NCBI Taxonomy" id="2599295"/>
    <lineage>
        <taxon>Bacteria</taxon>
        <taxon>Pseudomonadati</taxon>
        <taxon>Bacteroidota</taxon>
        <taxon>Sphingobacteriia</taxon>
        <taxon>Sphingobacteriales</taxon>
        <taxon>Sphingobacteriaceae</taxon>
        <taxon>Mucilaginibacter</taxon>
    </lineage>
</organism>
<evidence type="ECO:0000256" key="1">
    <source>
        <dbReference type="SAM" id="Phobius"/>
    </source>
</evidence>
<protein>
    <submittedName>
        <fullName evidence="2">DUF1634 domain-containing protein</fullName>
    </submittedName>
</protein>
<keyword evidence="1" id="KW-0472">Membrane</keyword>
<proteinExistence type="predicted"/>
<keyword evidence="1" id="KW-0812">Transmembrane</keyword>
<dbReference type="OrthoDB" id="1072981at2"/>
<feature type="transmembrane region" description="Helical" evidence="1">
    <location>
        <begin position="105"/>
        <end position="126"/>
    </location>
</feature>
<gene>
    <name evidence="2" type="ORF">FPZ43_13245</name>
</gene>
<dbReference type="InterPro" id="IPR012861">
    <property type="entry name" value="DUF1634"/>
</dbReference>
<feature type="transmembrane region" description="Helical" evidence="1">
    <location>
        <begin position="74"/>
        <end position="93"/>
    </location>
</feature>
<comment type="caution">
    <text evidence="2">The sequence shown here is derived from an EMBL/GenBank/DDBJ whole genome shotgun (WGS) entry which is preliminary data.</text>
</comment>
<keyword evidence="3" id="KW-1185">Reference proteome</keyword>
<accession>A0A563U8E4</accession>